<reference evidence="2" key="1">
    <citation type="journal article" date="2018" name="Nat. Microbiol.">
        <title>Leveraging single-cell genomics to expand the fungal tree of life.</title>
        <authorList>
            <person name="Ahrendt S.R."/>
            <person name="Quandt C.A."/>
            <person name="Ciobanu D."/>
            <person name="Clum A."/>
            <person name="Salamov A."/>
            <person name="Andreopoulos B."/>
            <person name="Cheng J.F."/>
            <person name="Woyke T."/>
            <person name="Pelin A."/>
            <person name="Henrissat B."/>
            <person name="Reynolds N.K."/>
            <person name="Benny G.L."/>
            <person name="Smith M.E."/>
            <person name="James T.Y."/>
            <person name="Grigoriev I.V."/>
        </authorList>
    </citation>
    <scope>NUCLEOTIDE SEQUENCE [LARGE SCALE GENOMIC DNA]</scope>
    <source>
        <strain evidence="2">RSA 468</strain>
    </source>
</reference>
<proteinExistence type="predicted"/>
<organism evidence="1 2">
    <name type="scientific">Dimargaris cristalligena</name>
    <dbReference type="NCBI Taxonomy" id="215637"/>
    <lineage>
        <taxon>Eukaryota</taxon>
        <taxon>Fungi</taxon>
        <taxon>Fungi incertae sedis</taxon>
        <taxon>Zoopagomycota</taxon>
        <taxon>Kickxellomycotina</taxon>
        <taxon>Dimargaritomycetes</taxon>
        <taxon>Dimargaritales</taxon>
        <taxon>Dimargaritaceae</taxon>
        <taxon>Dimargaris</taxon>
    </lineage>
</organism>
<evidence type="ECO:0000313" key="2">
    <source>
        <dbReference type="Proteomes" id="UP000268162"/>
    </source>
</evidence>
<dbReference type="AlphaFoldDB" id="A0A4P9ZU98"/>
<gene>
    <name evidence="1" type="ORF">BJ085DRAFT_38027</name>
</gene>
<accession>A0A4P9ZU98</accession>
<sequence length="417" mass="47415">MYQAIERGASLYSRGEKPLRAFQNAAVAWMVLLDQPLSITMFLCADVYFGKALRYMTDPSQQMQEPIRWYDVEDYYHYLKFNRTHPIFQKEAWRYSNLNQQSSQKLAKDLPLLSLWDDLADVKQIVTALGILTGHTTLRMMDTVLPLGRRKTRIMMGPYSVLPYEQSPGVSDMRSTLFEPLTYLTIVRLAMPSRFTDLVQFLVSLDLMVKDYYRDIQSHSWTTCSFAALAITLAAMFKQGPCIDSITQFYGINRPYHIHSATAARRLRCNLVDQMRNYHLLQGAGFLSIHWQYSSVASNGTTARAGLTTVPEVHGGHLFFLHILKPIHLSDNNEVGLLTLILESRGGNSGTVPVCLGSSRKGIGLNLFASALEPESFKQLQRLFKHGSSRFMNAQDSEVWLPQLVREMNEAQLIPTE</sequence>
<protein>
    <submittedName>
        <fullName evidence="1">Uncharacterized protein</fullName>
    </submittedName>
</protein>
<evidence type="ECO:0000313" key="1">
    <source>
        <dbReference type="EMBL" id="RKP37123.1"/>
    </source>
</evidence>
<name>A0A4P9ZU98_9FUNG</name>
<dbReference type="EMBL" id="ML002540">
    <property type="protein sequence ID" value="RKP37123.1"/>
    <property type="molecule type" value="Genomic_DNA"/>
</dbReference>
<dbReference type="Proteomes" id="UP000268162">
    <property type="component" value="Unassembled WGS sequence"/>
</dbReference>
<keyword evidence="2" id="KW-1185">Reference proteome</keyword>